<proteinExistence type="predicted"/>
<protein>
    <submittedName>
        <fullName evidence="2">OSJNBb0068N06.24 protein</fullName>
    </submittedName>
</protein>
<feature type="compositionally biased region" description="Low complexity" evidence="1">
    <location>
        <begin position="94"/>
        <end position="137"/>
    </location>
</feature>
<feature type="compositionally biased region" description="Gly residues" evidence="1">
    <location>
        <begin position="138"/>
        <end position="154"/>
    </location>
</feature>
<sequence length="220" mass="22469">MVDLAGRMADATAHGHGECGGVDGEARRGDRCSGAGVMEGTGESGGKRKRVEESAGKLYWGSEVADVAGVLPISPATWERSSGVARRWRGSAAAALRGGSEARPSGVARRRSSGVGVIGSAGATSSAVAAASRSGSASAGGGVGVSRIDVGGGGLEKERERDRGREREGGVGGSHPRDAAEAEATTTTPPRRRRDTTAASAQGCPRQWRQRRSRDQGKNF</sequence>
<organism evidence="2">
    <name type="scientific">Oryza sativa subsp. japonica</name>
    <name type="common">Rice</name>
    <dbReference type="NCBI Taxonomy" id="39947"/>
    <lineage>
        <taxon>Eukaryota</taxon>
        <taxon>Viridiplantae</taxon>
        <taxon>Streptophyta</taxon>
        <taxon>Embryophyta</taxon>
        <taxon>Tracheophyta</taxon>
        <taxon>Spermatophyta</taxon>
        <taxon>Magnoliopsida</taxon>
        <taxon>Liliopsida</taxon>
        <taxon>Poales</taxon>
        <taxon>Poaceae</taxon>
        <taxon>BOP clade</taxon>
        <taxon>Oryzoideae</taxon>
        <taxon>Oryzeae</taxon>
        <taxon>Oryzinae</taxon>
        <taxon>Oryza</taxon>
        <taxon>Oryza sativa</taxon>
    </lineage>
</organism>
<name>Q7F9Q6_ORYSJ</name>
<feature type="compositionally biased region" description="Basic and acidic residues" evidence="1">
    <location>
        <begin position="155"/>
        <end position="180"/>
    </location>
</feature>
<dbReference type="EMBL" id="AL663015">
    <property type="protein sequence ID" value="CAE75897.2"/>
    <property type="molecule type" value="Genomic_DNA"/>
</dbReference>
<reference evidence="2" key="1">
    <citation type="journal article" date="2002" name="Nature">
        <title>Sequence and analysis of rice chromosome 4.</title>
        <authorList>
            <person name="Feng Q."/>
            <person name="Zhang Y."/>
            <person name="Hao P."/>
            <person name="Wang S."/>
            <person name="Fu G."/>
            <person name="Huang Y."/>
            <person name="Li Y."/>
            <person name="Zhu J."/>
            <person name="Liu Y."/>
            <person name="Hu X."/>
            <person name="Jia P."/>
            <person name="Zhang Y."/>
            <person name="Zhao Q."/>
            <person name="Ying K."/>
            <person name="Yu S."/>
            <person name="Tang Y."/>
            <person name="Weng Q."/>
            <person name="Zhang L."/>
            <person name="Lu Y."/>
            <person name="Mu J."/>
            <person name="Lu Y."/>
            <person name="Zhang L.S."/>
            <person name="Yu Z."/>
            <person name="Fan D."/>
            <person name="Liu X."/>
            <person name="Lu T."/>
            <person name="Li C."/>
            <person name="Wu Y."/>
            <person name="Sun T."/>
            <person name="Lei H."/>
            <person name="Li T."/>
            <person name="Hu H."/>
            <person name="Guan J."/>
            <person name="Wu M."/>
            <person name="Zhang R."/>
            <person name="Zhou B."/>
            <person name="Chen Z."/>
            <person name="Chen L."/>
            <person name="Jin Z."/>
            <person name="Wang R."/>
            <person name="Yin H."/>
            <person name="Cai Z."/>
            <person name="Ren S."/>
            <person name="Lv G."/>
            <person name="Gu W."/>
            <person name="Zhu G."/>
            <person name="Tu Y."/>
            <person name="Jia J."/>
            <person name="Zhang Y."/>
            <person name="Chen J."/>
            <person name="Kang H."/>
            <person name="Chen X."/>
            <person name="Shao C."/>
            <person name="Sun Y."/>
            <person name="Hu Q."/>
            <person name="Zhang X."/>
            <person name="Zhang W."/>
            <person name="Wang L."/>
            <person name="Ding C."/>
            <person name="Sheng H."/>
            <person name="Gu J."/>
            <person name="Chen S."/>
            <person name="Ni L."/>
            <person name="Zhu F."/>
            <person name="Chen W."/>
            <person name="Lan L."/>
            <person name="Lai Y."/>
            <person name="Cheng Z."/>
            <person name="Gu M."/>
            <person name="Jiang J."/>
            <person name="Li J."/>
            <person name="Hong G."/>
            <person name="Xue Y."/>
            <person name="Han B."/>
        </authorList>
    </citation>
    <scope>NUCLEOTIDE SEQUENCE [LARGE SCALE GENOMIC DNA]</scope>
</reference>
<dbReference type="AlphaFoldDB" id="Q7F9Q6"/>
<accession>Q7F9Q6</accession>
<evidence type="ECO:0000256" key="1">
    <source>
        <dbReference type="SAM" id="MobiDB-lite"/>
    </source>
</evidence>
<gene>
    <name evidence="2" type="primary">OSJNBb0068N06.24</name>
</gene>
<feature type="region of interest" description="Disordered" evidence="1">
    <location>
        <begin position="94"/>
        <end position="220"/>
    </location>
</feature>
<evidence type="ECO:0000313" key="2">
    <source>
        <dbReference type="EMBL" id="CAE75897.2"/>
    </source>
</evidence>
<feature type="region of interest" description="Disordered" evidence="1">
    <location>
        <begin position="1"/>
        <end position="50"/>
    </location>
</feature>